<name>A0A507SVF3_9BACT</name>
<dbReference type="Proteomes" id="UP000320801">
    <property type="component" value="Unassembled WGS sequence"/>
</dbReference>
<dbReference type="PROSITE" id="PS51257">
    <property type="entry name" value="PROKAR_LIPOPROTEIN"/>
    <property type="match status" value="1"/>
</dbReference>
<evidence type="ECO:0000313" key="1">
    <source>
        <dbReference type="EMBL" id="TQC54165.1"/>
    </source>
</evidence>
<sequence length="658" mass="77623">MKNLKYLALTTLTLPIATISCNSVFNAEINKNITYKLSDNKNIFDTFTLEQLKLINKYQPIYSSINGVNLTSNDIKFSDHEIAINYNSKLTKTTQKPVQKLNLVIQKQNDFSYIKGSYSEPTNLTNYDILFEQKDYLFEQDDVDSPDINSILKRLTSENLNSAYNTLNPNFIPAEWIRANAWKLNTEQIKYWEDYILLDLLRFNFGNLKPIARVKIDVVGLINKNKNSNYKIAPIIKIDLLDKDNKSLLNKYKDKEWVLAKTKKSSVNELVRYLIPKENYEQNKFQSVFRNYDTKSDFSSTLDIDEDEVLFNEYVNGYIGDITLLMYKNQRSLHDNQYEFYVNPSKKFNHATARSFLWFLKHDGSLDTHNYSQITSNNKLNKYFEIEVPKSRKNIDKKYIIKEAKINNKYLDGSHSLIEILVEVQRLHDLQPKFYKWFSIDFNSHYHTFAKYKTKPDFDFDDNKNRYGFVSINREKGDFKVKKEQIIDPNDFFEKALLKLLSLQVYKFKDDLSLFDNKPFSSYEAHKILKNEYFWEQFKTGIGIDLFKYLIGKNTDSNTWIDDIAIDKDSIKVDEEPGTITFKIDFLDNKRKSILNEKNRSKVIKFYGFNGTNKTLINKQISQHNIISSNLDYILDILEDKNTNDKQNKIIDYFAWKE</sequence>
<dbReference type="EMBL" id="SMDN01000001">
    <property type="protein sequence ID" value="TQC54165.1"/>
    <property type="molecule type" value="Genomic_DNA"/>
</dbReference>
<gene>
    <name evidence="1" type="ORF">E1I18_00095</name>
</gene>
<dbReference type="AlphaFoldDB" id="A0A507SVF3"/>
<dbReference type="RefSeq" id="WP_141483577.1">
    <property type="nucleotide sequence ID" value="NZ_SMDN01000001.1"/>
</dbReference>
<evidence type="ECO:0008006" key="3">
    <source>
        <dbReference type="Google" id="ProtNLM"/>
    </source>
</evidence>
<accession>A0A507SVF3</accession>
<proteinExistence type="predicted"/>
<dbReference type="NCBIfam" id="NF045963">
    <property type="entry name" value="MAG3240_fam"/>
    <property type="match status" value="1"/>
</dbReference>
<dbReference type="OrthoDB" id="393896at2"/>
<keyword evidence="2" id="KW-1185">Reference proteome</keyword>
<reference evidence="1 2" key="1">
    <citation type="submission" date="2019-03" db="EMBL/GenBank/DDBJ databases">
        <title>Characterization of a novel Mycoplasma cynos real-time PCR assay.</title>
        <authorList>
            <person name="Tallmadge R.L."/>
            <person name="Mitchell P.K."/>
            <person name="Goodman L."/>
        </authorList>
    </citation>
    <scope>NUCLEOTIDE SEQUENCE [LARGE SCALE GENOMIC DNA]</scope>
    <source>
        <strain evidence="1 2">1642</strain>
    </source>
</reference>
<evidence type="ECO:0000313" key="2">
    <source>
        <dbReference type="Proteomes" id="UP000320801"/>
    </source>
</evidence>
<protein>
    <recommendedName>
        <fullName evidence="3">Lipoprotein</fullName>
    </recommendedName>
</protein>
<comment type="caution">
    <text evidence="1">The sequence shown here is derived from an EMBL/GenBank/DDBJ whole genome shotgun (WGS) entry which is preliminary data.</text>
</comment>
<organism evidence="1 2">
    <name type="scientific">Mycoplasmopsis mucosicanis</name>
    <dbReference type="NCBI Taxonomy" id="458208"/>
    <lineage>
        <taxon>Bacteria</taxon>
        <taxon>Bacillati</taxon>
        <taxon>Mycoplasmatota</taxon>
        <taxon>Mycoplasmoidales</taxon>
        <taxon>Metamycoplasmataceae</taxon>
        <taxon>Mycoplasmopsis</taxon>
    </lineage>
</organism>